<dbReference type="AlphaFoldDB" id="A0A0J7BCJ0"/>
<dbReference type="Proteomes" id="UP000054565">
    <property type="component" value="Unassembled WGS sequence"/>
</dbReference>
<evidence type="ECO:0000313" key="2">
    <source>
        <dbReference type="EMBL" id="KMP07807.1"/>
    </source>
</evidence>
<sequence>MGAAAMKMGHEGVTFGEEVLFGVDEEAVSVIVGLFGVVGSAFDVVFVAVERLEDLVIVTPLDDDGCMVTVEIRVSVTGGAGIGTVMTFGEPLSVVVEPPST</sequence>
<reference evidence="3" key="1">
    <citation type="journal article" date="2010" name="Genome Res.">
        <title>Population genomic sequencing of Coccidioides fungi reveals recent hybridization and transposon control.</title>
        <authorList>
            <person name="Neafsey D.E."/>
            <person name="Barker B.M."/>
            <person name="Sharpton T.J."/>
            <person name="Stajich J.E."/>
            <person name="Park D.J."/>
            <person name="Whiston E."/>
            <person name="Hung C.-Y."/>
            <person name="McMahan C."/>
            <person name="White J."/>
            <person name="Sykes S."/>
            <person name="Heiman D."/>
            <person name="Young S."/>
            <person name="Zeng Q."/>
            <person name="Abouelleil A."/>
            <person name="Aftuck L."/>
            <person name="Bessette D."/>
            <person name="Brown A."/>
            <person name="FitzGerald M."/>
            <person name="Lui A."/>
            <person name="Macdonald J.P."/>
            <person name="Priest M."/>
            <person name="Orbach M.J."/>
            <person name="Galgiani J.N."/>
            <person name="Kirkland T.N."/>
            <person name="Cole G.T."/>
            <person name="Birren B.W."/>
            <person name="Henn M.R."/>
            <person name="Taylor J.W."/>
            <person name="Rounsley S.D."/>
        </authorList>
    </citation>
    <scope>NUCLEOTIDE SEQUENCE [LARGE SCALE GENOMIC DNA]</scope>
    <source>
        <strain evidence="3">RMSCC 2394</strain>
    </source>
</reference>
<keyword evidence="1" id="KW-0812">Transmembrane</keyword>
<evidence type="ECO:0000256" key="1">
    <source>
        <dbReference type="SAM" id="Phobius"/>
    </source>
</evidence>
<keyword evidence="1" id="KW-0472">Membrane</keyword>
<proteinExistence type="predicted"/>
<dbReference type="EMBL" id="DS028097">
    <property type="protein sequence ID" value="KMP07807.1"/>
    <property type="molecule type" value="Genomic_DNA"/>
</dbReference>
<keyword evidence="1" id="KW-1133">Transmembrane helix</keyword>
<protein>
    <submittedName>
        <fullName evidence="2">Uncharacterized protein</fullName>
    </submittedName>
</protein>
<evidence type="ECO:0000313" key="3">
    <source>
        <dbReference type="Proteomes" id="UP000054565"/>
    </source>
</evidence>
<accession>A0A0J7BCJ0</accession>
<name>A0A0J7BCJ0_COCIT</name>
<organism evidence="2 3">
    <name type="scientific">Coccidioides immitis RMSCC 2394</name>
    <dbReference type="NCBI Taxonomy" id="404692"/>
    <lineage>
        <taxon>Eukaryota</taxon>
        <taxon>Fungi</taxon>
        <taxon>Dikarya</taxon>
        <taxon>Ascomycota</taxon>
        <taxon>Pezizomycotina</taxon>
        <taxon>Eurotiomycetes</taxon>
        <taxon>Eurotiomycetidae</taxon>
        <taxon>Onygenales</taxon>
        <taxon>Onygenaceae</taxon>
        <taxon>Coccidioides</taxon>
    </lineage>
</organism>
<gene>
    <name evidence="2" type="ORF">CIRG_07488</name>
</gene>
<feature type="transmembrane region" description="Helical" evidence="1">
    <location>
        <begin position="27"/>
        <end position="49"/>
    </location>
</feature>